<keyword evidence="2" id="KW-0812">Transmembrane</keyword>
<dbReference type="Proteomes" id="UP000284706">
    <property type="component" value="Unassembled WGS sequence"/>
</dbReference>
<sequence>MPSFLTIIKDTSPLLLFSANWLAGVSENDGSLDQYTQSSFTATQAQDSSVSFNFYGSFIGVYGAKRNNHGNYEVTLDGNVSPTLNGNSSPAEFNQTLFSQGLSLGFHNMTVTNKANSFLDIDYIAFETSVGRDDEPLIINSYQDSHPAFTYAPSSAWNTSPSNVGTFSGGSGHATSQGSATATLTFQVSDAVALYGSVGPNGTTHYAVQLDNGSPSTFSANKQFYRPNQILFYAGNLGGGQHTLQVQLGSSSQGEFAIDYANVFTAPSLGGSNRLSSGTLAAIGITTTLAILSTLLAAFLFWRQRHNLFRYDARARIMSTISMDAPKPQPFVLSPAMESSIAAQSVTARYGSETTSQKSYPITTVAPSPPSSVGSPVESSFSQYYAAPAPVSQVAMPAPTTSQENSTYPRDEKRGLVLNPPQNYAPRQSLGIGPSTTVSENPPPEYSYVRS</sequence>
<evidence type="ECO:0000256" key="1">
    <source>
        <dbReference type="SAM" id="MobiDB-lite"/>
    </source>
</evidence>
<keyword evidence="4" id="KW-1185">Reference proteome</keyword>
<feature type="compositionally biased region" description="Polar residues" evidence="1">
    <location>
        <begin position="353"/>
        <end position="362"/>
    </location>
</feature>
<dbReference type="AlphaFoldDB" id="A0A409VGQ0"/>
<protein>
    <recommendedName>
        <fullName evidence="5">Transmembrane protein</fullName>
    </recommendedName>
</protein>
<evidence type="ECO:0000313" key="4">
    <source>
        <dbReference type="Proteomes" id="UP000284706"/>
    </source>
</evidence>
<evidence type="ECO:0008006" key="5">
    <source>
        <dbReference type="Google" id="ProtNLM"/>
    </source>
</evidence>
<feature type="region of interest" description="Disordered" evidence="1">
    <location>
        <begin position="395"/>
        <end position="451"/>
    </location>
</feature>
<organism evidence="3 4">
    <name type="scientific">Gymnopilus dilepis</name>
    <dbReference type="NCBI Taxonomy" id="231916"/>
    <lineage>
        <taxon>Eukaryota</taxon>
        <taxon>Fungi</taxon>
        <taxon>Dikarya</taxon>
        <taxon>Basidiomycota</taxon>
        <taxon>Agaricomycotina</taxon>
        <taxon>Agaricomycetes</taxon>
        <taxon>Agaricomycetidae</taxon>
        <taxon>Agaricales</taxon>
        <taxon>Agaricineae</taxon>
        <taxon>Hymenogastraceae</taxon>
        <taxon>Gymnopilus</taxon>
    </lineage>
</organism>
<feature type="transmembrane region" description="Helical" evidence="2">
    <location>
        <begin position="280"/>
        <end position="302"/>
    </location>
</feature>
<proteinExistence type="predicted"/>
<feature type="compositionally biased region" description="Polar residues" evidence="1">
    <location>
        <begin position="399"/>
        <end position="408"/>
    </location>
</feature>
<feature type="region of interest" description="Disordered" evidence="1">
    <location>
        <begin position="353"/>
        <end position="373"/>
    </location>
</feature>
<dbReference type="STRING" id="231916.A0A409VGQ0"/>
<comment type="caution">
    <text evidence="3">The sequence shown here is derived from an EMBL/GenBank/DDBJ whole genome shotgun (WGS) entry which is preliminary data.</text>
</comment>
<dbReference type="Gene3D" id="2.60.120.260">
    <property type="entry name" value="Galactose-binding domain-like"/>
    <property type="match status" value="2"/>
</dbReference>
<dbReference type="EMBL" id="NHYE01005653">
    <property type="protein sequence ID" value="PPQ65434.1"/>
    <property type="molecule type" value="Genomic_DNA"/>
</dbReference>
<gene>
    <name evidence="3" type="ORF">CVT26_000086</name>
</gene>
<evidence type="ECO:0000313" key="3">
    <source>
        <dbReference type="EMBL" id="PPQ65434.1"/>
    </source>
</evidence>
<dbReference type="OrthoDB" id="2564234at2759"/>
<keyword evidence="2" id="KW-1133">Transmembrane helix</keyword>
<accession>A0A409VGQ0</accession>
<dbReference type="InParanoid" id="A0A409VGQ0"/>
<reference evidence="3 4" key="1">
    <citation type="journal article" date="2018" name="Evol. Lett.">
        <title>Horizontal gene cluster transfer increased hallucinogenic mushroom diversity.</title>
        <authorList>
            <person name="Reynolds H.T."/>
            <person name="Vijayakumar V."/>
            <person name="Gluck-Thaler E."/>
            <person name="Korotkin H.B."/>
            <person name="Matheny P.B."/>
            <person name="Slot J.C."/>
        </authorList>
    </citation>
    <scope>NUCLEOTIDE SEQUENCE [LARGE SCALE GENOMIC DNA]</scope>
    <source>
        <strain evidence="3 4">SRW20</strain>
    </source>
</reference>
<name>A0A409VGQ0_9AGAR</name>
<keyword evidence="2" id="KW-0472">Membrane</keyword>
<evidence type="ECO:0000256" key="2">
    <source>
        <dbReference type="SAM" id="Phobius"/>
    </source>
</evidence>